<dbReference type="STRING" id="126673.AWC01_13945"/>
<dbReference type="EMBL" id="AP022605">
    <property type="protein sequence ID" value="BBZ06959.1"/>
    <property type="molecule type" value="Genomic_DNA"/>
</dbReference>
<dbReference type="KEGG" id="mdr:MDOR_11280"/>
<accession>A0A1X1T2R2</accession>
<dbReference type="OrthoDB" id="4537983at2"/>
<sequence length="257" mass="26737">MWKSDGWDAKFKLGLVTPHADIGPEAEAQAILAGHSATVHGARVDFSPMHPGGHIDDKIAHDPVLQFIQPEVIDQTVASLSSAPLDAIGLAFTSSSFKVGAAGENELLARLAHISHGVRLATTGTAAVAASQALQLERIAVMAPSWFDDELCEAGTAYFADQGLDVISVTPCGPEGGPQAITPAKMAGAIRGLVERTRARAVFVAGNGQRAVGAINQAERKLGVTVLTANQVLVWSCLQGSVIRGRIAGYGRLFASA</sequence>
<evidence type="ECO:0000313" key="3">
    <source>
        <dbReference type="Proteomes" id="UP000193564"/>
    </source>
</evidence>
<reference evidence="2 3" key="1">
    <citation type="submission" date="2016-01" db="EMBL/GenBank/DDBJ databases">
        <title>The new phylogeny of the genus Mycobacterium.</title>
        <authorList>
            <person name="Tarcisio F."/>
            <person name="Conor M."/>
            <person name="Antonella G."/>
            <person name="Elisabetta G."/>
            <person name="Giulia F.S."/>
            <person name="Sara T."/>
            <person name="Anna F."/>
            <person name="Clotilde B."/>
            <person name="Roberto B."/>
            <person name="Veronica D.S."/>
            <person name="Fabio R."/>
            <person name="Monica P."/>
            <person name="Olivier J."/>
            <person name="Enrico T."/>
            <person name="Nicola S."/>
        </authorList>
    </citation>
    <scope>NUCLEOTIDE SEQUENCE [LARGE SCALE GENOMIC DNA]</scope>
    <source>
        <strain evidence="2 3">DSM 44339</strain>
    </source>
</reference>
<reference evidence="1" key="3">
    <citation type="submission" date="2020-02" db="EMBL/GenBank/DDBJ databases">
        <authorList>
            <person name="Matsumoto Y."/>
            <person name="Motooka D."/>
            <person name="Nakamura S."/>
        </authorList>
    </citation>
    <scope>NUCLEOTIDE SEQUENCE</scope>
    <source>
        <strain evidence="1">JCM 12405</strain>
    </source>
</reference>
<dbReference type="PANTHER" id="PTHR40267:SF1">
    <property type="entry name" value="BLR3294 PROTEIN"/>
    <property type="match status" value="1"/>
</dbReference>
<reference evidence="1 4" key="2">
    <citation type="journal article" date="2019" name="Emerg. Microbes Infect.">
        <title>Comprehensive subspecies identification of 175 nontuberculous mycobacteria species based on 7547 genomic profiles.</title>
        <authorList>
            <person name="Matsumoto Y."/>
            <person name="Kinjo T."/>
            <person name="Motooka D."/>
            <person name="Nabeya D."/>
            <person name="Jung N."/>
            <person name="Uechi K."/>
            <person name="Horii T."/>
            <person name="Iida T."/>
            <person name="Fujita J."/>
            <person name="Nakamura S."/>
        </authorList>
    </citation>
    <scope>NUCLEOTIDE SEQUENCE [LARGE SCALE GENOMIC DNA]</scope>
    <source>
        <strain evidence="1 4">JCM 12405</strain>
    </source>
</reference>
<protein>
    <recommendedName>
        <fullName evidence="5">Maleate cis-trans isomerase</fullName>
    </recommendedName>
</protein>
<dbReference type="InterPro" id="IPR026286">
    <property type="entry name" value="MaiA/AMDase"/>
</dbReference>
<dbReference type="RefSeq" id="WP_085191967.1">
    <property type="nucleotide sequence ID" value="NZ_AP022605.1"/>
</dbReference>
<dbReference type="Pfam" id="PF17645">
    <property type="entry name" value="Amdase"/>
    <property type="match status" value="1"/>
</dbReference>
<gene>
    <name evidence="2" type="ORF">AWC01_13945</name>
    <name evidence="1" type="ORF">MDOR_11280</name>
</gene>
<dbReference type="Proteomes" id="UP000193564">
    <property type="component" value="Unassembled WGS sequence"/>
</dbReference>
<evidence type="ECO:0000313" key="4">
    <source>
        <dbReference type="Proteomes" id="UP000467201"/>
    </source>
</evidence>
<evidence type="ECO:0008006" key="5">
    <source>
        <dbReference type="Google" id="ProtNLM"/>
    </source>
</evidence>
<organism evidence="2 3">
    <name type="scientific">Mycolicibacterium doricum</name>
    <dbReference type="NCBI Taxonomy" id="126673"/>
    <lineage>
        <taxon>Bacteria</taxon>
        <taxon>Bacillati</taxon>
        <taxon>Actinomycetota</taxon>
        <taxon>Actinomycetes</taxon>
        <taxon>Mycobacteriales</taxon>
        <taxon>Mycobacteriaceae</taxon>
        <taxon>Mycolicibacterium</taxon>
    </lineage>
</organism>
<name>A0A1X1T2R2_9MYCO</name>
<dbReference type="Gene3D" id="3.40.50.12500">
    <property type="match status" value="1"/>
</dbReference>
<evidence type="ECO:0000313" key="2">
    <source>
        <dbReference type="EMBL" id="ORV38658.1"/>
    </source>
</evidence>
<dbReference type="EMBL" id="LQOS01000040">
    <property type="protein sequence ID" value="ORV38658.1"/>
    <property type="molecule type" value="Genomic_DNA"/>
</dbReference>
<dbReference type="AlphaFoldDB" id="A0A1X1T2R2"/>
<dbReference type="InterPro" id="IPR053714">
    <property type="entry name" value="Iso_Racemase_Enz_sf"/>
</dbReference>
<dbReference type="Proteomes" id="UP000467201">
    <property type="component" value="Chromosome"/>
</dbReference>
<dbReference type="PANTHER" id="PTHR40267">
    <property type="entry name" value="BLR3294 PROTEIN"/>
    <property type="match status" value="1"/>
</dbReference>
<keyword evidence="3" id="KW-1185">Reference proteome</keyword>
<evidence type="ECO:0000313" key="1">
    <source>
        <dbReference type="EMBL" id="BBZ06959.1"/>
    </source>
</evidence>
<proteinExistence type="predicted"/>